<dbReference type="Gramene" id="KJB35944">
    <property type="protein sequence ID" value="KJB35944"/>
    <property type="gene ID" value="B456_006G231200"/>
</dbReference>
<evidence type="ECO:0000256" key="1">
    <source>
        <dbReference type="SAM" id="SignalP"/>
    </source>
</evidence>
<feature type="signal peptide" evidence="1">
    <location>
        <begin position="1"/>
        <end position="28"/>
    </location>
</feature>
<dbReference type="AlphaFoldDB" id="A0A0D2RVS5"/>
<name>A0A0D2RVS5_GOSRA</name>
<proteinExistence type="predicted"/>
<sequence length="96" mass="10162">MESLKNIVFLIVAISLVLQATVPPTALAARNEVMSSAAVSKVANDSNGLAKVFQKVGPGCKPIGSFCLFDLTSCCRPCGCLAGFCYNLDHNCNEYT</sequence>
<organism evidence="2 3">
    <name type="scientific">Gossypium raimondii</name>
    <name type="common">Peruvian cotton</name>
    <name type="synonym">Gossypium klotzschianum subsp. raimondii</name>
    <dbReference type="NCBI Taxonomy" id="29730"/>
    <lineage>
        <taxon>Eukaryota</taxon>
        <taxon>Viridiplantae</taxon>
        <taxon>Streptophyta</taxon>
        <taxon>Embryophyta</taxon>
        <taxon>Tracheophyta</taxon>
        <taxon>Spermatophyta</taxon>
        <taxon>Magnoliopsida</taxon>
        <taxon>eudicotyledons</taxon>
        <taxon>Gunneridae</taxon>
        <taxon>Pentapetalae</taxon>
        <taxon>rosids</taxon>
        <taxon>malvids</taxon>
        <taxon>Malvales</taxon>
        <taxon>Malvaceae</taxon>
        <taxon>Malvoideae</taxon>
        <taxon>Gossypium</taxon>
    </lineage>
</organism>
<dbReference type="EMBL" id="CM001745">
    <property type="protein sequence ID" value="KJB35944.1"/>
    <property type="molecule type" value="Genomic_DNA"/>
</dbReference>
<dbReference type="Proteomes" id="UP000032304">
    <property type="component" value="Chromosome 6"/>
</dbReference>
<dbReference type="OMA" id="ANIRHPF"/>
<feature type="chain" id="PRO_5002251294" evidence="1">
    <location>
        <begin position="29"/>
        <end position="96"/>
    </location>
</feature>
<keyword evidence="3" id="KW-1185">Reference proteome</keyword>
<reference evidence="2 3" key="1">
    <citation type="journal article" date="2012" name="Nature">
        <title>Repeated polyploidization of Gossypium genomes and the evolution of spinnable cotton fibres.</title>
        <authorList>
            <person name="Paterson A.H."/>
            <person name="Wendel J.F."/>
            <person name="Gundlach H."/>
            <person name="Guo H."/>
            <person name="Jenkins J."/>
            <person name="Jin D."/>
            <person name="Llewellyn D."/>
            <person name="Showmaker K.C."/>
            <person name="Shu S."/>
            <person name="Udall J."/>
            <person name="Yoo M.J."/>
            <person name="Byers R."/>
            <person name="Chen W."/>
            <person name="Doron-Faigenboim A."/>
            <person name="Duke M.V."/>
            <person name="Gong L."/>
            <person name="Grimwood J."/>
            <person name="Grover C."/>
            <person name="Grupp K."/>
            <person name="Hu G."/>
            <person name="Lee T.H."/>
            <person name="Li J."/>
            <person name="Lin L."/>
            <person name="Liu T."/>
            <person name="Marler B.S."/>
            <person name="Page J.T."/>
            <person name="Roberts A.W."/>
            <person name="Romanel E."/>
            <person name="Sanders W.S."/>
            <person name="Szadkowski E."/>
            <person name="Tan X."/>
            <person name="Tang H."/>
            <person name="Xu C."/>
            <person name="Wang J."/>
            <person name="Wang Z."/>
            <person name="Zhang D."/>
            <person name="Zhang L."/>
            <person name="Ashrafi H."/>
            <person name="Bedon F."/>
            <person name="Bowers J.E."/>
            <person name="Brubaker C.L."/>
            <person name="Chee P.W."/>
            <person name="Das S."/>
            <person name="Gingle A.R."/>
            <person name="Haigler C.H."/>
            <person name="Harker D."/>
            <person name="Hoffmann L.V."/>
            <person name="Hovav R."/>
            <person name="Jones D.C."/>
            <person name="Lemke C."/>
            <person name="Mansoor S."/>
            <person name="ur Rahman M."/>
            <person name="Rainville L.N."/>
            <person name="Rambani A."/>
            <person name="Reddy U.K."/>
            <person name="Rong J.K."/>
            <person name="Saranga Y."/>
            <person name="Scheffler B.E."/>
            <person name="Scheffler J.A."/>
            <person name="Stelly D.M."/>
            <person name="Triplett B.A."/>
            <person name="Van Deynze A."/>
            <person name="Vaslin M.F."/>
            <person name="Waghmare V.N."/>
            <person name="Walford S.A."/>
            <person name="Wright R.J."/>
            <person name="Zaki E.A."/>
            <person name="Zhang T."/>
            <person name="Dennis E.S."/>
            <person name="Mayer K.F."/>
            <person name="Peterson D.G."/>
            <person name="Rokhsar D.S."/>
            <person name="Wang X."/>
            <person name="Schmutz J."/>
        </authorList>
    </citation>
    <scope>NUCLEOTIDE SEQUENCE [LARGE SCALE GENOMIC DNA]</scope>
</reference>
<evidence type="ECO:0000313" key="3">
    <source>
        <dbReference type="Proteomes" id="UP000032304"/>
    </source>
</evidence>
<protein>
    <submittedName>
        <fullName evidence="2">Uncharacterized protein</fullName>
    </submittedName>
</protein>
<gene>
    <name evidence="2" type="ORF">B456_006G231200</name>
</gene>
<evidence type="ECO:0000313" key="2">
    <source>
        <dbReference type="EMBL" id="KJB35944.1"/>
    </source>
</evidence>
<keyword evidence="1" id="KW-0732">Signal</keyword>
<accession>A0A0D2RVS5</accession>